<reference evidence="2 3" key="1">
    <citation type="submission" date="2024-09" db="EMBL/GenBank/DDBJ databases">
        <authorList>
            <person name="Sun Q."/>
            <person name="Mori K."/>
        </authorList>
    </citation>
    <scope>NUCLEOTIDE SEQUENCE [LARGE SCALE GENOMIC DNA]</scope>
    <source>
        <strain evidence="2 3">CCM 3426</strain>
    </source>
</reference>
<keyword evidence="2" id="KW-0378">Hydrolase</keyword>
<name>A0ABV5IL92_9ACTN</name>
<proteinExistence type="predicted"/>
<dbReference type="EC" id="3.1.-.-" evidence="2"/>
<dbReference type="GO" id="GO:0016787">
    <property type="term" value="F:hydrolase activity"/>
    <property type="evidence" value="ECO:0007669"/>
    <property type="project" value="UniProtKB-KW"/>
</dbReference>
<dbReference type="EMBL" id="JBHMEI010000027">
    <property type="protein sequence ID" value="MFB9205246.1"/>
    <property type="molecule type" value="Genomic_DNA"/>
</dbReference>
<dbReference type="PANTHER" id="PTHR46623">
    <property type="entry name" value="CARBOXYMETHYLENEBUTENOLIDASE-RELATED"/>
    <property type="match status" value="1"/>
</dbReference>
<dbReference type="Pfam" id="PF01738">
    <property type="entry name" value="DLH"/>
    <property type="match status" value="1"/>
</dbReference>
<dbReference type="Proteomes" id="UP001589647">
    <property type="component" value="Unassembled WGS sequence"/>
</dbReference>
<dbReference type="InterPro" id="IPR002925">
    <property type="entry name" value="Dienelactn_hydro"/>
</dbReference>
<dbReference type="InterPro" id="IPR029058">
    <property type="entry name" value="AB_hydrolase_fold"/>
</dbReference>
<accession>A0ABV5IL92</accession>
<dbReference type="RefSeq" id="WP_189651971.1">
    <property type="nucleotide sequence ID" value="NZ_BMRC01000023.1"/>
</dbReference>
<sequence length="189" mass="20606">MAEIILLHSAQGLRPGVLGAAEALREGGHVVRTPDYYDGEVFDDLESGLRKRDTIGFEELGRRWRAIGEQARGPVVFAGFSLGGFGAQVLAATHPLARGALLYHGCAAVPEVSDRGWPVTVPMQLHYAEGDPWVNADDVRSLRTELGPIFACFIYPGNVHLFADPDLPGYSAESASLMWKRSRDFISQV</sequence>
<gene>
    <name evidence="2" type="ORF">ACFFV7_28905</name>
</gene>
<comment type="caution">
    <text evidence="2">The sequence shown here is derived from an EMBL/GenBank/DDBJ whole genome shotgun (WGS) entry which is preliminary data.</text>
</comment>
<organism evidence="2 3">
    <name type="scientific">Nonomuraea spiralis</name>
    <dbReference type="NCBI Taxonomy" id="46182"/>
    <lineage>
        <taxon>Bacteria</taxon>
        <taxon>Bacillati</taxon>
        <taxon>Actinomycetota</taxon>
        <taxon>Actinomycetes</taxon>
        <taxon>Streptosporangiales</taxon>
        <taxon>Streptosporangiaceae</taxon>
        <taxon>Nonomuraea</taxon>
    </lineage>
</organism>
<protein>
    <submittedName>
        <fullName evidence="2">Dienelactone hydrolase family protein</fullName>
        <ecNumber evidence="2">3.1.-.-</ecNumber>
    </submittedName>
</protein>
<dbReference type="PANTHER" id="PTHR46623:SF6">
    <property type="entry name" value="ALPHA_BETA-HYDROLASES SUPERFAMILY PROTEIN"/>
    <property type="match status" value="1"/>
</dbReference>
<dbReference type="InterPro" id="IPR051049">
    <property type="entry name" value="Dienelactone_hydrolase-like"/>
</dbReference>
<keyword evidence="3" id="KW-1185">Reference proteome</keyword>
<evidence type="ECO:0000313" key="3">
    <source>
        <dbReference type="Proteomes" id="UP001589647"/>
    </source>
</evidence>
<dbReference type="Gene3D" id="3.40.50.1820">
    <property type="entry name" value="alpha/beta hydrolase"/>
    <property type="match status" value="1"/>
</dbReference>
<evidence type="ECO:0000313" key="2">
    <source>
        <dbReference type="EMBL" id="MFB9205246.1"/>
    </source>
</evidence>
<evidence type="ECO:0000259" key="1">
    <source>
        <dbReference type="Pfam" id="PF01738"/>
    </source>
</evidence>
<feature type="domain" description="Dienelactone hydrolase" evidence="1">
    <location>
        <begin position="4"/>
        <end position="188"/>
    </location>
</feature>
<dbReference type="SUPFAM" id="SSF53474">
    <property type="entry name" value="alpha/beta-Hydrolases"/>
    <property type="match status" value="1"/>
</dbReference>